<organism evidence="2 3">
    <name type="scientific">Nocardiopsis exhalans</name>
    <dbReference type="NCBI Taxonomy" id="163604"/>
    <lineage>
        <taxon>Bacteria</taxon>
        <taxon>Bacillati</taxon>
        <taxon>Actinomycetota</taxon>
        <taxon>Actinomycetes</taxon>
        <taxon>Streptosporangiales</taxon>
        <taxon>Nocardiopsidaceae</taxon>
        <taxon>Nocardiopsis</taxon>
    </lineage>
</organism>
<protein>
    <submittedName>
        <fullName evidence="2">Septum formation family protein</fullName>
    </submittedName>
</protein>
<feature type="domain" description="Septum formation-related" evidence="1">
    <location>
        <begin position="25"/>
        <end position="127"/>
    </location>
</feature>
<dbReference type="InterPro" id="IPR026004">
    <property type="entry name" value="Septum_form"/>
</dbReference>
<evidence type="ECO:0000313" key="2">
    <source>
        <dbReference type="EMBL" id="USY18112.1"/>
    </source>
</evidence>
<reference evidence="2" key="1">
    <citation type="submission" date="2022-06" db="EMBL/GenBank/DDBJ databases">
        <authorList>
            <person name="Ping M."/>
        </authorList>
    </citation>
    <scope>NUCLEOTIDE SEQUENCE</scope>
    <source>
        <strain evidence="2">JCM11759T</strain>
    </source>
</reference>
<dbReference type="EMBL" id="CP099837">
    <property type="protein sequence ID" value="USY18112.1"/>
    <property type="molecule type" value="Genomic_DNA"/>
</dbReference>
<sequence length="138" mass="14689">MAVVATMGITACGLFGENNSFGVRTGDCFDQDAPASVSASEVEVVDCSEPHEFEVFHVEELPKGDFPGEAAVSAAAVEACEGENFESFVGVEYLSSEIYSWSLVPQASDWEESGYREIVCYLSIPGEALSGTLEGADR</sequence>
<keyword evidence="3" id="KW-1185">Reference proteome</keyword>
<name>A0ABY5D265_9ACTN</name>
<dbReference type="RefSeq" id="WP_254417573.1">
    <property type="nucleotide sequence ID" value="NZ_BAAAJB010000077.1"/>
</dbReference>
<proteinExistence type="predicted"/>
<dbReference type="Pfam" id="PF13845">
    <property type="entry name" value="Septum_form"/>
    <property type="match status" value="1"/>
</dbReference>
<accession>A0ABY5D265</accession>
<evidence type="ECO:0000259" key="1">
    <source>
        <dbReference type="Pfam" id="PF13845"/>
    </source>
</evidence>
<dbReference type="Proteomes" id="UP001055940">
    <property type="component" value="Chromosome"/>
</dbReference>
<gene>
    <name evidence="2" type="ORF">NE857_22645</name>
</gene>
<evidence type="ECO:0000313" key="3">
    <source>
        <dbReference type="Proteomes" id="UP001055940"/>
    </source>
</evidence>